<protein>
    <recommendedName>
        <fullName evidence="2">GGDEF domain-containing protein</fullName>
    </recommendedName>
</protein>
<feature type="domain" description="GGDEF" evidence="2">
    <location>
        <begin position="260"/>
        <end position="394"/>
    </location>
</feature>
<gene>
    <name evidence="3" type="ORF">C1I91_16920</name>
</gene>
<keyword evidence="1" id="KW-0812">Transmembrane</keyword>
<dbReference type="GO" id="GO:0052621">
    <property type="term" value="F:diguanylate cyclase activity"/>
    <property type="evidence" value="ECO:0007669"/>
    <property type="project" value="TreeGrafter"/>
</dbReference>
<feature type="transmembrane region" description="Helical" evidence="1">
    <location>
        <begin position="183"/>
        <end position="206"/>
    </location>
</feature>
<dbReference type="Pfam" id="PF00990">
    <property type="entry name" value="GGDEF"/>
    <property type="match status" value="1"/>
</dbReference>
<accession>A0A410DVR7</accession>
<dbReference type="KEGG" id="cmah:C1I91_16920"/>
<dbReference type="InterPro" id="IPR050469">
    <property type="entry name" value="Diguanylate_Cyclase"/>
</dbReference>
<keyword evidence="4" id="KW-1185">Reference proteome</keyword>
<dbReference type="PANTHER" id="PTHR45138">
    <property type="entry name" value="REGULATORY COMPONENTS OF SENSORY TRANSDUCTION SYSTEM"/>
    <property type="match status" value="1"/>
</dbReference>
<reference evidence="3 4" key="1">
    <citation type="submission" date="2018-01" db="EMBL/GenBank/DDBJ databases">
        <title>Genome Sequencing and Assembly of Anaerobacter polyendosporus strain CT4.</title>
        <authorList>
            <person name="Tachaapaikoon C."/>
            <person name="Sutheeworapong S."/>
            <person name="Jenjaroenpun P."/>
            <person name="Wongsurawat T."/>
            <person name="Nookeaw I."/>
            <person name="Cheawchanlertfa P."/>
            <person name="Kosugi A."/>
            <person name="Cheevadhanarak S."/>
            <person name="Ratanakhanokchai K."/>
        </authorList>
    </citation>
    <scope>NUCLEOTIDE SEQUENCE [LARGE SCALE GENOMIC DNA]</scope>
    <source>
        <strain evidence="3 4">CT4</strain>
    </source>
</reference>
<dbReference type="CDD" id="cd01949">
    <property type="entry name" value="GGDEF"/>
    <property type="match status" value="1"/>
</dbReference>
<dbReference type="InterPro" id="IPR043128">
    <property type="entry name" value="Rev_trsase/Diguanyl_cyclase"/>
</dbReference>
<dbReference type="GO" id="GO:0043709">
    <property type="term" value="P:cell adhesion involved in single-species biofilm formation"/>
    <property type="evidence" value="ECO:0007669"/>
    <property type="project" value="TreeGrafter"/>
</dbReference>
<proteinExistence type="predicted"/>
<feature type="transmembrane region" description="Helical" evidence="1">
    <location>
        <begin position="111"/>
        <end position="130"/>
    </location>
</feature>
<evidence type="ECO:0000256" key="1">
    <source>
        <dbReference type="SAM" id="Phobius"/>
    </source>
</evidence>
<dbReference type="NCBIfam" id="TIGR00254">
    <property type="entry name" value="GGDEF"/>
    <property type="match status" value="1"/>
</dbReference>
<keyword evidence="1" id="KW-0472">Membrane</keyword>
<dbReference type="EMBL" id="CP025746">
    <property type="protein sequence ID" value="QAA33184.1"/>
    <property type="molecule type" value="Genomic_DNA"/>
</dbReference>
<feature type="transmembrane region" description="Helical" evidence="1">
    <location>
        <begin position="69"/>
        <end position="90"/>
    </location>
</feature>
<dbReference type="Gene3D" id="3.30.70.270">
    <property type="match status" value="1"/>
</dbReference>
<organism evidence="3 4">
    <name type="scientific">Clostridium manihotivorum</name>
    <dbReference type="NCBI Taxonomy" id="2320868"/>
    <lineage>
        <taxon>Bacteria</taxon>
        <taxon>Bacillati</taxon>
        <taxon>Bacillota</taxon>
        <taxon>Clostridia</taxon>
        <taxon>Eubacteriales</taxon>
        <taxon>Clostridiaceae</taxon>
        <taxon>Clostridium</taxon>
    </lineage>
</organism>
<dbReference type="FunFam" id="3.30.70.270:FF:000001">
    <property type="entry name" value="Diguanylate cyclase domain protein"/>
    <property type="match status" value="1"/>
</dbReference>
<keyword evidence="1" id="KW-1133">Transmembrane helix</keyword>
<name>A0A410DVR7_9CLOT</name>
<dbReference type="Proteomes" id="UP000286268">
    <property type="component" value="Chromosome"/>
</dbReference>
<evidence type="ECO:0000313" key="4">
    <source>
        <dbReference type="Proteomes" id="UP000286268"/>
    </source>
</evidence>
<dbReference type="SUPFAM" id="SSF55073">
    <property type="entry name" value="Nucleotide cyclase"/>
    <property type="match status" value="1"/>
</dbReference>
<dbReference type="GO" id="GO:1902201">
    <property type="term" value="P:negative regulation of bacterial-type flagellum-dependent cell motility"/>
    <property type="evidence" value="ECO:0007669"/>
    <property type="project" value="TreeGrafter"/>
</dbReference>
<feature type="transmembrane region" description="Helical" evidence="1">
    <location>
        <begin position="161"/>
        <end position="177"/>
    </location>
</feature>
<evidence type="ECO:0000259" key="2">
    <source>
        <dbReference type="PROSITE" id="PS50887"/>
    </source>
</evidence>
<dbReference type="InterPro" id="IPR000160">
    <property type="entry name" value="GGDEF_dom"/>
</dbReference>
<dbReference type="PANTHER" id="PTHR45138:SF9">
    <property type="entry name" value="DIGUANYLATE CYCLASE DGCM-RELATED"/>
    <property type="match status" value="1"/>
</dbReference>
<dbReference type="InterPro" id="IPR029787">
    <property type="entry name" value="Nucleotide_cyclase"/>
</dbReference>
<feature type="transmembrane region" description="Helical" evidence="1">
    <location>
        <begin position="136"/>
        <end position="154"/>
    </location>
</feature>
<sequence length="396" mass="45317">MIKTFREIFSLSNNISLTEVQSEGIRKDIVITNMRRLRIGLSILVVFETLLAVFYDLNKIEAGSVDDRLIYFGYLCLHLAIALVSLIGFIMFNRAINKKLVNKSNIKLYEILVYLALGLILIFLTLITGLDQITTGQIIVFGVNIIYSGLVILIKPKVENVMYAVTFVIYIIVIVVFQHNSEILFSNLINGTLMFISALFLCKFVYNNHFMHLAKNIKLEEANKRLQYLSDNDLLTGIPNRRYFIDSLKKDIYNTSEDNKVSSISIMDIDHFKHINDTYGHPAGDFILKQIASVLKSNIQQDDMVARFGGEEFIILFYSTSLELANIKTENIRNIIDKCIFNFENQIIHVTASFGISELRDMTEKDFDKAYSTADMALYKAKKNGRNRVELGIFED</sequence>
<dbReference type="OrthoDB" id="9805474at2"/>
<dbReference type="RefSeq" id="WP_128213910.1">
    <property type="nucleotide sequence ID" value="NZ_CP025746.1"/>
</dbReference>
<dbReference type="AlphaFoldDB" id="A0A410DVR7"/>
<dbReference type="GO" id="GO:0005886">
    <property type="term" value="C:plasma membrane"/>
    <property type="evidence" value="ECO:0007669"/>
    <property type="project" value="TreeGrafter"/>
</dbReference>
<dbReference type="PROSITE" id="PS50887">
    <property type="entry name" value="GGDEF"/>
    <property type="match status" value="1"/>
</dbReference>
<dbReference type="SMART" id="SM00267">
    <property type="entry name" value="GGDEF"/>
    <property type="match status" value="1"/>
</dbReference>
<feature type="transmembrane region" description="Helical" evidence="1">
    <location>
        <begin position="37"/>
        <end position="57"/>
    </location>
</feature>
<evidence type="ECO:0000313" key="3">
    <source>
        <dbReference type="EMBL" id="QAA33184.1"/>
    </source>
</evidence>